<evidence type="ECO:0000256" key="2">
    <source>
        <dbReference type="SAM" id="SignalP"/>
    </source>
</evidence>
<name>A0AAN9SYH8_PSOTE</name>
<dbReference type="Proteomes" id="UP001386955">
    <property type="component" value="Unassembled WGS sequence"/>
</dbReference>
<feature type="chain" id="PRO_5042955662" evidence="2">
    <location>
        <begin position="26"/>
        <end position="150"/>
    </location>
</feature>
<dbReference type="AlphaFoldDB" id="A0AAN9SYH8"/>
<keyword evidence="1" id="KW-1133">Transmembrane helix</keyword>
<feature type="transmembrane region" description="Helical" evidence="1">
    <location>
        <begin position="49"/>
        <end position="71"/>
    </location>
</feature>
<sequence>MHMARKELCVLVDLLMPFFAGSSLADGCSSLAAPLIGACFLLSDPLIDKLFYILQAMTMVASLILSAMTMATSWGQPTSLMDEDGLGVCPPSSGTELLTKRVGNSEEALGYRKTNLFGTGSERQIDLERGQALEKNKNWVDLFYGEASEA</sequence>
<evidence type="ECO:0000313" key="4">
    <source>
        <dbReference type="Proteomes" id="UP001386955"/>
    </source>
</evidence>
<feature type="signal peptide" evidence="2">
    <location>
        <begin position="1"/>
        <end position="25"/>
    </location>
</feature>
<keyword evidence="1" id="KW-0472">Membrane</keyword>
<keyword evidence="1" id="KW-0812">Transmembrane</keyword>
<proteinExistence type="predicted"/>
<gene>
    <name evidence="3" type="ORF">VNO78_00872</name>
</gene>
<dbReference type="EMBL" id="JAYMYS010000001">
    <property type="protein sequence ID" value="KAK7410243.1"/>
    <property type="molecule type" value="Genomic_DNA"/>
</dbReference>
<accession>A0AAN9SYH8</accession>
<keyword evidence="2" id="KW-0732">Signal</keyword>
<organism evidence="3 4">
    <name type="scientific">Psophocarpus tetragonolobus</name>
    <name type="common">Winged bean</name>
    <name type="synonym">Dolichos tetragonolobus</name>
    <dbReference type="NCBI Taxonomy" id="3891"/>
    <lineage>
        <taxon>Eukaryota</taxon>
        <taxon>Viridiplantae</taxon>
        <taxon>Streptophyta</taxon>
        <taxon>Embryophyta</taxon>
        <taxon>Tracheophyta</taxon>
        <taxon>Spermatophyta</taxon>
        <taxon>Magnoliopsida</taxon>
        <taxon>eudicotyledons</taxon>
        <taxon>Gunneridae</taxon>
        <taxon>Pentapetalae</taxon>
        <taxon>rosids</taxon>
        <taxon>fabids</taxon>
        <taxon>Fabales</taxon>
        <taxon>Fabaceae</taxon>
        <taxon>Papilionoideae</taxon>
        <taxon>50 kb inversion clade</taxon>
        <taxon>NPAAA clade</taxon>
        <taxon>indigoferoid/millettioid clade</taxon>
        <taxon>Phaseoleae</taxon>
        <taxon>Psophocarpus</taxon>
    </lineage>
</organism>
<evidence type="ECO:0000256" key="1">
    <source>
        <dbReference type="SAM" id="Phobius"/>
    </source>
</evidence>
<keyword evidence="4" id="KW-1185">Reference proteome</keyword>
<protein>
    <submittedName>
        <fullName evidence="3">Uncharacterized protein</fullName>
    </submittedName>
</protein>
<comment type="caution">
    <text evidence="3">The sequence shown here is derived from an EMBL/GenBank/DDBJ whole genome shotgun (WGS) entry which is preliminary data.</text>
</comment>
<reference evidence="3 4" key="1">
    <citation type="submission" date="2024-01" db="EMBL/GenBank/DDBJ databases">
        <title>The genomes of 5 underutilized Papilionoideae crops provide insights into root nodulation and disease resistanc.</title>
        <authorList>
            <person name="Jiang F."/>
        </authorList>
    </citation>
    <scope>NUCLEOTIDE SEQUENCE [LARGE SCALE GENOMIC DNA]</scope>
    <source>
        <strain evidence="3">DUOXIRENSHENG_FW03</strain>
        <tissue evidence="3">Leaves</tissue>
    </source>
</reference>
<evidence type="ECO:0000313" key="3">
    <source>
        <dbReference type="EMBL" id="KAK7410243.1"/>
    </source>
</evidence>